<dbReference type="PROSITE" id="PS50879">
    <property type="entry name" value="RNASE_H_1"/>
    <property type="match status" value="1"/>
</dbReference>
<dbReference type="InterPro" id="IPR012337">
    <property type="entry name" value="RNaseH-like_sf"/>
</dbReference>
<dbReference type="PANTHER" id="PTHR48475">
    <property type="entry name" value="RIBONUCLEASE H"/>
    <property type="match status" value="1"/>
</dbReference>
<dbReference type="EMBL" id="PVBU01000009">
    <property type="protein sequence ID" value="PQV42069.1"/>
    <property type="molecule type" value="Genomic_DNA"/>
</dbReference>
<dbReference type="Gene3D" id="3.30.420.10">
    <property type="entry name" value="Ribonuclease H-like superfamily/Ribonuclease H"/>
    <property type="match status" value="1"/>
</dbReference>
<feature type="region of interest" description="Disordered" evidence="1">
    <location>
        <begin position="123"/>
        <end position="156"/>
    </location>
</feature>
<dbReference type="EMBL" id="RJJF01000002">
    <property type="protein sequence ID" value="RNI12273.1"/>
    <property type="molecule type" value="Genomic_DNA"/>
</dbReference>
<organism evidence="5 7">
    <name type="scientific">Methanohalophilus euhalobius</name>
    <dbReference type="NCBI Taxonomy" id="51203"/>
    <lineage>
        <taxon>Archaea</taxon>
        <taxon>Methanobacteriati</taxon>
        <taxon>Methanobacteriota</taxon>
        <taxon>Stenosarchaea group</taxon>
        <taxon>Methanomicrobia</taxon>
        <taxon>Methanosarcinales</taxon>
        <taxon>Methanosarcinaceae</taxon>
        <taxon>Methanohalophilus</taxon>
    </lineage>
</organism>
<dbReference type="RefSeq" id="WP_096712434.1">
    <property type="nucleotide sequence ID" value="NZ_OBDR01000006.1"/>
</dbReference>
<dbReference type="GO" id="GO:0004523">
    <property type="term" value="F:RNA-DNA hybrid ribonuclease activity"/>
    <property type="evidence" value="ECO:0007669"/>
    <property type="project" value="InterPro"/>
</dbReference>
<evidence type="ECO:0000259" key="2">
    <source>
        <dbReference type="PROSITE" id="PS50879"/>
    </source>
</evidence>
<accession>A0A285FZL3</accession>
<evidence type="ECO:0000313" key="6">
    <source>
        <dbReference type="EMBL" id="TCL12528.1"/>
    </source>
</evidence>
<dbReference type="SUPFAM" id="SSF53098">
    <property type="entry name" value="Ribonuclease H-like"/>
    <property type="match status" value="1"/>
</dbReference>
<dbReference type="EMBL" id="SMMS01000001">
    <property type="protein sequence ID" value="TCL12528.1"/>
    <property type="molecule type" value="Genomic_DNA"/>
</dbReference>
<dbReference type="EMBL" id="OBDR01000006">
    <property type="protein sequence ID" value="SNY16717.1"/>
    <property type="molecule type" value="Genomic_DNA"/>
</dbReference>
<evidence type="ECO:0000313" key="3">
    <source>
        <dbReference type="EMBL" id="PQV42069.1"/>
    </source>
</evidence>
<sequence>MKLIQFDGAAIPNPGKRGIGAVLLDNGQVLHEISEMLEGTGTNNEAEYNALIQGLKKAQALGWTDINVQGDSKLVVNQVNGKWSVKSDNLKGPCQIAKKLVGQFNSIKLEWIPREQNEKADYAASKALGFQKDPHHKKYPKRPSNKGNKDTNDYDF</sequence>
<evidence type="ECO:0000313" key="8">
    <source>
        <dbReference type="Proteomes" id="UP000251060"/>
    </source>
</evidence>
<evidence type="ECO:0000313" key="5">
    <source>
        <dbReference type="EMBL" id="SNY16717.1"/>
    </source>
</evidence>
<evidence type="ECO:0000313" key="10">
    <source>
        <dbReference type="Proteomes" id="UP000295404"/>
    </source>
</evidence>
<dbReference type="Proteomes" id="UP000217726">
    <property type="component" value="Unassembled WGS sequence"/>
</dbReference>
<evidence type="ECO:0000313" key="9">
    <source>
        <dbReference type="Proteomes" id="UP000273978"/>
    </source>
</evidence>
<reference evidence="3 8" key="3">
    <citation type="submission" date="2018-02" db="EMBL/GenBank/DDBJ databases">
        <title>Subsurface microbial communities from deep shales in Ohio and West Virginia, USA.</title>
        <authorList>
            <person name="Wrighton K."/>
        </authorList>
    </citation>
    <scope>NUCLEOTIDE SEQUENCE [LARGE SCALE GENOMIC DNA]</scope>
    <source>
        <strain evidence="3 8">DSM 10369</strain>
        <strain evidence="6 10">WG1_MB</strain>
    </source>
</reference>
<evidence type="ECO:0000256" key="1">
    <source>
        <dbReference type="SAM" id="MobiDB-lite"/>
    </source>
</evidence>
<gene>
    <name evidence="3" type="ORF">B0H22_1096</name>
    <name evidence="6" type="ORF">C7960_1791</name>
    <name evidence="4" type="ORF">EDD83_01550</name>
    <name evidence="5" type="ORF">SAMN06295989_10638</name>
</gene>
<name>A0A285FZL3_9EURY</name>
<feature type="compositionally biased region" description="Basic and acidic residues" evidence="1">
    <location>
        <begin position="147"/>
        <end position="156"/>
    </location>
</feature>
<dbReference type="InterPro" id="IPR036397">
    <property type="entry name" value="RNaseH_sf"/>
</dbReference>
<dbReference type="GO" id="GO:0003676">
    <property type="term" value="F:nucleic acid binding"/>
    <property type="evidence" value="ECO:0007669"/>
    <property type="project" value="InterPro"/>
</dbReference>
<protein>
    <submittedName>
        <fullName evidence="4">Reverse transcriptase-like protein</fullName>
    </submittedName>
    <submittedName>
        <fullName evidence="5">Ribonuclease HI</fullName>
    </submittedName>
</protein>
<keyword evidence="7" id="KW-1185">Reference proteome</keyword>
<dbReference type="Proteomes" id="UP000273978">
    <property type="component" value="Unassembled WGS sequence"/>
</dbReference>
<proteinExistence type="predicted"/>
<dbReference type="FunFam" id="3.30.420.10:FF:000076">
    <property type="entry name" value="RBR-type E3 ubiquitin transferase"/>
    <property type="match status" value="1"/>
</dbReference>
<dbReference type="Pfam" id="PF13456">
    <property type="entry name" value="RVT_3"/>
    <property type="match status" value="1"/>
</dbReference>
<dbReference type="AlphaFoldDB" id="A0A285FZL3"/>
<dbReference type="InterPro" id="IPR002156">
    <property type="entry name" value="RNaseH_domain"/>
</dbReference>
<reference evidence="7" key="2">
    <citation type="submission" date="2017-09" db="EMBL/GenBank/DDBJ databases">
        <authorList>
            <person name="Varghese N."/>
            <person name="Submissions S."/>
        </authorList>
    </citation>
    <scope>NUCLEOTIDE SEQUENCE [LARGE SCALE GENOMIC DNA]</scope>
    <source>
        <strain evidence="7">WG-1MB</strain>
    </source>
</reference>
<dbReference type="OrthoDB" id="52651at2157"/>
<keyword evidence="4" id="KW-0808">Transferase</keyword>
<reference evidence="5" key="1">
    <citation type="submission" date="2017-09" db="EMBL/GenBank/DDBJ databases">
        <authorList>
            <person name="Ehlers B."/>
            <person name="Leendertz F.H."/>
        </authorList>
    </citation>
    <scope>NUCLEOTIDE SEQUENCE [LARGE SCALE GENOMIC DNA]</scope>
    <source>
        <strain evidence="5">WG-1MB</strain>
    </source>
</reference>
<dbReference type="PANTHER" id="PTHR48475:SF1">
    <property type="entry name" value="RNASE H TYPE-1 DOMAIN-CONTAINING PROTEIN"/>
    <property type="match status" value="1"/>
</dbReference>
<dbReference type="CDD" id="cd09279">
    <property type="entry name" value="RNase_HI_like"/>
    <property type="match status" value="1"/>
</dbReference>
<keyword evidence="4" id="KW-0548">Nucleotidyltransferase</keyword>
<reference evidence="4 9" key="4">
    <citation type="submission" date="2018-10" db="EMBL/GenBank/DDBJ databases">
        <title>Cultivation of a novel Methanohalophilus strain from Kebrit Deep of the Red Sea and a genomic comparison of members of the genus Methanohalophilus.</title>
        <authorList>
            <person name="Guan Y."/>
            <person name="Ngugi D.K."/>
            <person name="Stingl U."/>
        </authorList>
    </citation>
    <scope>NUCLEOTIDE SEQUENCE [LARGE SCALE GENOMIC DNA]</scope>
    <source>
        <strain evidence="4 9">DSM 10369</strain>
    </source>
</reference>
<dbReference type="Proteomes" id="UP000295404">
    <property type="component" value="Unassembled WGS sequence"/>
</dbReference>
<evidence type="ECO:0000313" key="7">
    <source>
        <dbReference type="Proteomes" id="UP000217726"/>
    </source>
</evidence>
<dbReference type="GO" id="GO:0003964">
    <property type="term" value="F:RNA-directed DNA polymerase activity"/>
    <property type="evidence" value="ECO:0007669"/>
    <property type="project" value="UniProtKB-KW"/>
</dbReference>
<evidence type="ECO:0000313" key="4">
    <source>
        <dbReference type="EMBL" id="RNI12273.1"/>
    </source>
</evidence>
<feature type="compositionally biased region" description="Basic residues" evidence="1">
    <location>
        <begin position="134"/>
        <end position="144"/>
    </location>
</feature>
<dbReference type="Proteomes" id="UP000251060">
    <property type="component" value="Unassembled WGS sequence"/>
</dbReference>
<feature type="domain" description="RNase H type-1" evidence="2">
    <location>
        <begin position="1"/>
        <end position="129"/>
    </location>
</feature>
<keyword evidence="4" id="KW-0695">RNA-directed DNA polymerase</keyword>